<dbReference type="Gene3D" id="2.40.70.10">
    <property type="entry name" value="Acid Proteases"/>
    <property type="match status" value="1"/>
</dbReference>
<protein>
    <recommendedName>
        <fullName evidence="1">phospholipase D</fullName>
        <ecNumber evidence="1">3.1.4.4</ecNumber>
    </recommendedName>
</protein>
<organism evidence="9 10">
    <name type="scientific">Dentipellis fragilis</name>
    <dbReference type="NCBI Taxonomy" id="205917"/>
    <lineage>
        <taxon>Eukaryota</taxon>
        <taxon>Fungi</taxon>
        <taxon>Dikarya</taxon>
        <taxon>Basidiomycota</taxon>
        <taxon>Agaricomycotina</taxon>
        <taxon>Agaricomycetes</taxon>
        <taxon>Russulales</taxon>
        <taxon>Hericiaceae</taxon>
        <taxon>Dentipellis</taxon>
    </lineage>
</organism>
<evidence type="ECO:0000256" key="6">
    <source>
        <dbReference type="SAM" id="MobiDB-lite"/>
    </source>
</evidence>
<dbReference type="PANTHER" id="PTHR18896:SF186">
    <property type="entry name" value="PHOSPHOLIPASE D"/>
    <property type="match status" value="1"/>
</dbReference>
<feature type="domain" description="PLD phosphodiesterase" evidence="7">
    <location>
        <begin position="174"/>
        <end position="201"/>
    </location>
</feature>
<dbReference type="InterPro" id="IPR033121">
    <property type="entry name" value="PEPTIDASE_A1"/>
</dbReference>
<dbReference type="PROSITE" id="PS50035">
    <property type="entry name" value="PLD"/>
    <property type="match status" value="2"/>
</dbReference>
<feature type="compositionally biased region" description="Basic and acidic residues" evidence="6">
    <location>
        <begin position="1074"/>
        <end position="1089"/>
    </location>
</feature>
<feature type="region of interest" description="Disordered" evidence="6">
    <location>
        <begin position="1066"/>
        <end position="1089"/>
    </location>
</feature>
<evidence type="ECO:0000256" key="2">
    <source>
        <dbReference type="ARBA" id="ARBA00022737"/>
    </source>
</evidence>
<dbReference type="CDD" id="cd00138">
    <property type="entry name" value="PLDc_SF"/>
    <property type="match status" value="1"/>
</dbReference>
<proteinExistence type="predicted"/>
<dbReference type="PANTHER" id="PTHR18896">
    <property type="entry name" value="PHOSPHOLIPASE D"/>
    <property type="match status" value="1"/>
</dbReference>
<sequence length="1421" mass="157631">MAFLAHLVERIPEGIKRTEDTIAGILNPDRRHDSIQEKQEDAVRASINDSHRFQSFADERAQNFVKWHIDGHDYFYALSEMLDSARECIFILDWWLTPELYLRRPPAYHPEWRLDRLLQRKAQQGVKVYVVVYKEVTQTMNMSSSHTKNALEALHPNIACMRHPDHIGSKDDVEFWSHHEKVVVVDNHRACIGGLDICFGRWDTNTHPLADAHPTDFSKTLFPGQDYNNARILDFQEVKNYVSGTISVAESPRMPWHDVHMTLAGPVVLDIVQHFVERWNEVKTRKYKTETRYDWLAFPHNVDASPNEAIVRHPHYERFHQMGHRFRQRFHLSQGEEYDDRDHYAPPPHGTCRVQAVRSVSDWSHGVLTEHSIQNAYIQLIREAKHYIYIENQFFISSTKEEGPIKNQIAAALVERIVRAARAGAKFKVVVVIPELPAFSGDVKDETSLKTIMAAQYRTINRGGSSIYEEVRKAGFEPTDYIRFFHLRVYDRLNAPTTFVAQMEASSGIKFNQAQVALARQWVGDSADPEQPKDVTVKIPQETKEGIVLSDKTEVKKETYPLPATYAEAVDIIERFQRGAGRGDDDVADTVGQHAFEDKTELAEEKWLGSEEEELNAYVSELSYIHTKLMIVDDRRVIMGSANLNDRSQKGDGDSEIALVVEDDDLLESTMNGEPVRVSRFAASLRRKLYRQHLGLIRPHVCAERKEHATSFMRAAPVPNDDEFDDDADRLVADPLLEETLELWQTTARRNREIFTELFRPVPTNLVRDWKAYGVRFLPLDFFLVELTIVTYVPKVKTGHVVPGIPLERVKDRLARVKGSLVEAPLDFLIDQKDFVEGPDWLRQEIFTYYIFICIYNHVCHSSRDSGVAVPTIGAAFPTTGTAFLATGVAFPTTGVTFPTAAGLVGTAAPVGATDAPVADENILSSSITTLAGTPGDTVVGSASPNPLESGGTDALNVAVGIGAVTTLNAPVVEGVADLPGTEGTTGGQPAKPGFVGRRNRGSLSSGAAGAAGLGLTLAMGVDAGCGARDFEPTAADATGASPAPAAPTGTVTAPVAAWRALTTGASTGQNAKQHAEETYKMGPARDDVRSPRTLVNRRVHSRVMLPRSHLRSRLALVLLRPCFGSHEQHMWVILKFGLPKLQSIPGFAFLSLVSWLQLGTHRGVTQAASPRMRANIAAKWIVPYSDGRRVGGLCIAGVVEGSIQKRPMDGVLGFGPERNARMGMPNIAKALAIQRIIPAPIAGWFLSRSQGGGQGGELSLGAPNPARFKADTLTPPIPNPISGYWGVAIAGSEVDDMPTHIVRNTVGIFDSSTNHILMPIRDATFINNQLGGEFERVSGLFSIPCDTDRELSLRIADQDWVIDLRDLVSTLNHRQTEIVRTRILSPQNYEGPWILGTIFMKIAYLIINYAKNEIQLAQVQ</sequence>
<dbReference type="Pfam" id="PF13091">
    <property type="entry name" value="PLDc_2"/>
    <property type="match status" value="1"/>
</dbReference>
<dbReference type="OrthoDB" id="14911at2759"/>
<keyword evidence="5" id="KW-0443">Lipid metabolism</keyword>
<dbReference type="EC" id="3.1.4.4" evidence="1"/>
<dbReference type="Proteomes" id="UP000298327">
    <property type="component" value="Unassembled WGS sequence"/>
</dbReference>
<reference evidence="9 10" key="1">
    <citation type="submission" date="2019-02" db="EMBL/GenBank/DDBJ databases">
        <title>Genome sequencing of the rare red list fungi Dentipellis fragilis.</title>
        <authorList>
            <person name="Buettner E."/>
            <person name="Kellner H."/>
        </authorList>
    </citation>
    <scope>NUCLEOTIDE SEQUENCE [LARGE SCALE GENOMIC DNA]</scope>
    <source>
        <strain evidence="9 10">DSM 105465</strain>
    </source>
</reference>
<feature type="domain" description="Peptidase A1" evidence="8">
    <location>
        <begin position="1118"/>
        <end position="1418"/>
    </location>
</feature>
<keyword evidence="10" id="KW-1185">Reference proteome</keyword>
<dbReference type="InterPro" id="IPR001736">
    <property type="entry name" value="PLipase_D/transphosphatidylase"/>
</dbReference>
<dbReference type="SUPFAM" id="SSF50630">
    <property type="entry name" value="Acid proteases"/>
    <property type="match status" value="1"/>
</dbReference>
<dbReference type="SMART" id="SM00155">
    <property type="entry name" value="PLDc"/>
    <property type="match status" value="2"/>
</dbReference>
<dbReference type="InterPro" id="IPR025202">
    <property type="entry name" value="PLD-like_dom"/>
</dbReference>
<dbReference type="GO" id="GO:0004630">
    <property type="term" value="F:phospholipase D activity"/>
    <property type="evidence" value="ECO:0007669"/>
    <property type="project" value="UniProtKB-EC"/>
</dbReference>
<dbReference type="Pfam" id="PF00026">
    <property type="entry name" value="Asp"/>
    <property type="match status" value="1"/>
</dbReference>
<dbReference type="SUPFAM" id="SSF56024">
    <property type="entry name" value="Phospholipase D/nuclease"/>
    <property type="match status" value="2"/>
</dbReference>
<dbReference type="PROSITE" id="PS51767">
    <property type="entry name" value="PEPTIDASE_A1"/>
    <property type="match status" value="1"/>
</dbReference>
<evidence type="ECO:0000313" key="9">
    <source>
        <dbReference type="EMBL" id="TFY67046.1"/>
    </source>
</evidence>
<dbReference type="STRING" id="205917.A0A4Y9YWT3"/>
<dbReference type="EMBL" id="SEOQ01000201">
    <property type="protein sequence ID" value="TFY67046.1"/>
    <property type="molecule type" value="Genomic_DNA"/>
</dbReference>
<dbReference type="Gene3D" id="3.30.870.10">
    <property type="entry name" value="Endonuclease Chain A"/>
    <property type="match status" value="3"/>
</dbReference>
<evidence type="ECO:0000259" key="7">
    <source>
        <dbReference type="PROSITE" id="PS50035"/>
    </source>
</evidence>
<accession>A0A4Y9YWT3</accession>
<evidence type="ECO:0000256" key="4">
    <source>
        <dbReference type="ARBA" id="ARBA00022963"/>
    </source>
</evidence>
<name>A0A4Y9YWT3_9AGAM</name>
<dbReference type="GO" id="GO:0009395">
    <property type="term" value="P:phospholipid catabolic process"/>
    <property type="evidence" value="ECO:0007669"/>
    <property type="project" value="TreeGrafter"/>
</dbReference>
<gene>
    <name evidence="9" type="ORF">EVG20_g4077</name>
</gene>
<evidence type="ECO:0000259" key="8">
    <source>
        <dbReference type="PROSITE" id="PS51767"/>
    </source>
</evidence>
<dbReference type="CDD" id="cd09141">
    <property type="entry name" value="PLDc_vPLD1_2_yPLD_like_2"/>
    <property type="match status" value="1"/>
</dbReference>
<evidence type="ECO:0000256" key="5">
    <source>
        <dbReference type="ARBA" id="ARBA00023098"/>
    </source>
</evidence>
<keyword evidence="3" id="KW-0378">Hydrolase</keyword>
<dbReference type="InterPro" id="IPR021109">
    <property type="entry name" value="Peptidase_aspartic_dom_sf"/>
</dbReference>
<dbReference type="InterPro" id="IPR015679">
    <property type="entry name" value="PLipase_D_fam"/>
</dbReference>
<keyword evidence="4" id="KW-0442">Lipid degradation</keyword>
<dbReference type="Pfam" id="PF00614">
    <property type="entry name" value="PLDc"/>
    <property type="match status" value="1"/>
</dbReference>
<evidence type="ECO:0000313" key="10">
    <source>
        <dbReference type="Proteomes" id="UP000298327"/>
    </source>
</evidence>
<evidence type="ECO:0000256" key="1">
    <source>
        <dbReference type="ARBA" id="ARBA00012027"/>
    </source>
</evidence>
<feature type="domain" description="PLD phosphodiesterase" evidence="7">
    <location>
        <begin position="621"/>
        <end position="648"/>
    </location>
</feature>
<evidence type="ECO:0000256" key="3">
    <source>
        <dbReference type="ARBA" id="ARBA00022801"/>
    </source>
</evidence>
<comment type="caution">
    <text evidence="9">The sequence shown here is derived from an EMBL/GenBank/DDBJ whole genome shotgun (WGS) entry which is preliminary data.</text>
</comment>
<keyword evidence="2" id="KW-0677">Repeat</keyword>